<dbReference type="RefSeq" id="WP_013540484.1">
    <property type="nucleotide sequence ID" value="NC_014931.1"/>
</dbReference>
<sequence length="149" mass="16280">MVVNIITPLDLEEDRPPPDAASTWAMAFADAWHEIADGKADMEYLFEQGCELFKVHGNTAPAEYAQQHFNEAEERFQSQGQRVRDPLGAFTALAAEHGIIKAGDKLDQNLVDYAYGVVALCAKIGDGYGDPDFQNAGEHIRAVYGPIPG</sequence>
<dbReference type="HOGENOM" id="CLU_1748878_0_0_4"/>
<accession>E6V9V8</accession>
<protein>
    <submittedName>
        <fullName evidence="1">Uncharacterized protein</fullName>
    </submittedName>
</protein>
<dbReference type="Proteomes" id="UP000008917">
    <property type="component" value="Chromosome"/>
</dbReference>
<dbReference type="KEGG" id="vpe:Varpa_2039"/>
<gene>
    <name evidence="1" type="ordered locus">Varpa_2039</name>
</gene>
<reference evidence="1 2" key="2">
    <citation type="journal article" date="2013" name="Genome Announc.">
        <title>Genome of the Root-Associated Plant Growth-Promoting Bacterium Variovorax paradoxus Strain EPS.</title>
        <authorList>
            <person name="Han J.I."/>
            <person name="Spain J.C."/>
            <person name="Leadbetter J.R."/>
            <person name="Ovchinnikova G."/>
            <person name="Goodwin L.A."/>
            <person name="Han C.S."/>
            <person name="Woyke T."/>
            <person name="Davenport K.W."/>
            <person name="Orwin P.M."/>
        </authorList>
    </citation>
    <scope>NUCLEOTIDE SEQUENCE [LARGE SCALE GENOMIC DNA]</scope>
    <source>
        <strain evidence="1 2">EPS</strain>
    </source>
</reference>
<dbReference type="AlphaFoldDB" id="E6V9V8"/>
<dbReference type="OrthoDB" id="8859822at2"/>
<name>E6V9V8_VARPE</name>
<evidence type="ECO:0000313" key="1">
    <source>
        <dbReference type="EMBL" id="ADU36246.1"/>
    </source>
</evidence>
<evidence type="ECO:0000313" key="2">
    <source>
        <dbReference type="Proteomes" id="UP000008917"/>
    </source>
</evidence>
<dbReference type="EMBL" id="CP002417">
    <property type="protein sequence ID" value="ADU36246.1"/>
    <property type="molecule type" value="Genomic_DNA"/>
</dbReference>
<reference evidence="2" key="1">
    <citation type="submission" date="2010-12" db="EMBL/GenBank/DDBJ databases">
        <title>Complete sequence of Variovorax paradoxus EPS.</title>
        <authorList>
            <consortium name="US DOE Joint Genome Institute"/>
            <person name="Lucas S."/>
            <person name="Copeland A."/>
            <person name="Lapidus A."/>
            <person name="Cheng J.-F."/>
            <person name="Goodwin L."/>
            <person name="Pitluck S."/>
            <person name="Teshima H."/>
            <person name="Detter J.C."/>
            <person name="Han C."/>
            <person name="Tapia R."/>
            <person name="Land M."/>
            <person name="Hauser L."/>
            <person name="Kyrpides N."/>
            <person name="Ivanova N."/>
            <person name="Ovchinnikova G."/>
            <person name="Orwin P."/>
            <person name="Han J.-I.G."/>
            <person name="Woyke T."/>
        </authorList>
    </citation>
    <scope>NUCLEOTIDE SEQUENCE [LARGE SCALE GENOMIC DNA]</scope>
    <source>
        <strain evidence="2">EPS</strain>
    </source>
</reference>
<dbReference type="eggNOG" id="ENOG502ZD4C">
    <property type="taxonomic scope" value="Bacteria"/>
</dbReference>
<organism evidence="1 2">
    <name type="scientific">Variovorax paradoxus (strain EPS)</name>
    <dbReference type="NCBI Taxonomy" id="595537"/>
    <lineage>
        <taxon>Bacteria</taxon>
        <taxon>Pseudomonadati</taxon>
        <taxon>Pseudomonadota</taxon>
        <taxon>Betaproteobacteria</taxon>
        <taxon>Burkholderiales</taxon>
        <taxon>Comamonadaceae</taxon>
        <taxon>Variovorax</taxon>
    </lineage>
</organism>
<proteinExistence type="predicted"/>
<dbReference type="STRING" id="595537.Varpa_2039"/>